<dbReference type="InterPro" id="IPR013210">
    <property type="entry name" value="LRR_N_plant-typ"/>
</dbReference>
<reference evidence="14" key="1">
    <citation type="submission" date="2022-04" db="EMBL/GenBank/DDBJ databases">
        <title>A functionally conserved STORR gene fusion in Papaver species that diverged 16.8 million years ago.</title>
        <authorList>
            <person name="Catania T."/>
        </authorList>
    </citation>
    <scope>NUCLEOTIDE SEQUENCE</scope>
    <source>
        <strain evidence="14">S-188037</strain>
    </source>
</reference>
<evidence type="ECO:0000256" key="5">
    <source>
        <dbReference type="ARBA" id="ARBA00022692"/>
    </source>
</evidence>
<dbReference type="Pfam" id="PF23598">
    <property type="entry name" value="LRR_14"/>
    <property type="match status" value="1"/>
</dbReference>
<keyword evidence="15" id="KW-1185">Reference proteome</keyword>
<dbReference type="GO" id="GO:0009653">
    <property type="term" value="P:anatomical structure morphogenesis"/>
    <property type="evidence" value="ECO:0007669"/>
    <property type="project" value="UniProtKB-ARBA"/>
</dbReference>
<evidence type="ECO:0000256" key="7">
    <source>
        <dbReference type="ARBA" id="ARBA00022737"/>
    </source>
</evidence>
<evidence type="ECO:0000259" key="12">
    <source>
        <dbReference type="Pfam" id="PF08263"/>
    </source>
</evidence>
<evidence type="ECO:0000256" key="2">
    <source>
        <dbReference type="ARBA" id="ARBA00004236"/>
    </source>
</evidence>
<dbReference type="InterPro" id="IPR055414">
    <property type="entry name" value="LRR_R13L4/SHOC2-like"/>
</dbReference>
<evidence type="ECO:0000256" key="8">
    <source>
        <dbReference type="ARBA" id="ARBA00022989"/>
    </source>
</evidence>
<dbReference type="PRINTS" id="PR00019">
    <property type="entry name" value="LEURICHRPT"/>
</dbReference>
<comment type="subcellular location">
    <subcellularLocation>
        <location evidence="2">Cell membrane</location>
    </subcellularLocation>
    <subcellularLocation>
        <location evidence="1">Membrane</location>
        <topology evidence="1">Single-pass membrane protein</topology>
    </subcellularLocation>
</comment>
<evidence type="ECO:0000256" key="10">
    <source>
        <dbReference type="ARBA" id="ARBA00023180"/>
    </source>
</evidence>
<dbReference type="AlphaFoldDB" id="A0AAD4S4K6"/>
<dbReference type="SUPFAM" id="SSF52058">
    <property type="entry name" value="L domain-like"/>
    <property type="match status" value="1"/>
</dbReference>
<keyword evidence="6 11" id="KW-0732">Signal</keyword>
<evidence type="ECO:0000259" key="13">
    <source>
        <dbReference type="Pfam" id="PF23598"/>
    </source>
</evidence>
<sequence length="604" mass="66236">MAFIANRKTSSFLVLICFLTLSLHATTTEACHRTDRKALLDFKSKITQDSFRLLETWNQSTDCCIKWEGIACDSNGRVVNLSRNGISTDEENPFDLTMEGTISPSLGKLKFLRVLDLRFLKDLAGTIPSELGKLYHLTSLLLDINRLNGSIPASFQNLRKLNRLLLGQNLLSGMVPTNIFQHMSSLTELDLSINQLSGALPSSIDKLVSLKRLDLSLNKFSGSIPYTIGFLENLDYLDMSKNQISGIIPTSTGELSKLTVLHLNKNSLSGSIPSFSKLVVLEVCVISTRLQALLIDNNRLSGKLPDSFGKLTKLIRLSAKNNRLTGKIPASLGNLINLQILDLSRNRLSGPVPSELAKLNTMLETLDLSFNPLSLVTVPNWISKMNLQALHLAGTGLFTLDVSSNRLVGKLPAWIAKMRNLHTLNVSNNGFHSDIPIEFKNLVRCLGVLDLHRNNFTGGLSTIFAVSGRFRYTFIDVSYNMFAGPMAVLQTLVLSKNRLGGGIPKSLGKLSFLKTLKLDKNEFTGTIPAELSSISFTTSIVLSHNKLTSSIPSGVMNLLDLVEFDVSYNKLTGKIPLHKRTFPASSFAGNSGLCDSPLPPCKTA</sequence>
<evidence type="ECO:0000256" key="11">
    <source>
        <dbReference type="SAM" id="SignalP"/>
    </source>
</evidence>
<dbReference type="EMBL" id="JAJJMB010014260">
    <property type="protein sequence ID" value="KAI3861516.1"/>
    <property type="molecule type" value="Genomic_DNA"/>
</dbReference>
<dbReference type="FunFam" id="3.80.10.10:FF:000041">
    <property type="entry name" value="LRR receptor-like serine/threonine-protein kinase ERECTA"/>
    <property type="match status" value="1"/>
</dbReference>
<dbReference type="InterPro" id="IPR053211">
    <property type="entry name" value="DNA_repair-toleration"/>
</dbReference>
<dbReference type="FunFam" id="3.80.10.10:FF:000095">
    <property type="entry name" value="LRR receptor-like serine/threonine-protein kinase GSO1"/>
    <property type="match status" value="1"/>
</dbReference>
<dbReference type="InterPro" id="IPR032675">
    <property type="entry name" value="LRR_dom_sf"/>
</dbReference>
<dbReference type="PANTHER" id="PTHR48060">
    <property type="entry name" value="DNA DAMAGE-REPAIR/TOLERATION PROTEIN DRT100"/>
    <property type="match status" value="1"/>
</dbReference>
<dbReference type="PANTHER" id="PTHR48060:SF21">
    <property type="entry name" value="L DOMAIN-LIKE PROTEIN"/>
    <property type="match status" value="1"/>
</dbReference>
<dbReference type="SMART" id="SM00369">
    <property type="entry name" value="LRR_TYP"/>
    <property type="match status" value="10"/>
</dbReference>
<feature type="domain" description="Disease resistance R13L4/SHOC-2-like LRR" evidence="13">
    <location>
        <begin position="202"/>
        <end position="390"/>
    </location>
</feature>
<organism evidence="14 15">
    <name type="scientific">Papaver atlanticum</name>
    <dbReference type="NCBI Taxonomy" id="357466"/>
    <lineage>
        <taxon>Eukaryota</taxon>
        <taxon>Viridiplantae</taxon>
        <taxon>Streptophyta</taxon>
        <taxon>Embryophyta</taxon>
        <taxon>Tracheophyta</taxon>
        <taxon>Spermatophyta</taxon>
        <taxon>Magnoliopsida</taxon>
        <taxon>Ranunculales</taxon>
        <taxon>Papaveraceae</taxon>
        <taxon>Papaveroideae</taxon>
        <taxon>Papaver</taxon>
    </lineage>
</organism>
<gene>
    <name evidence="14" type="ORF">MKW98_000468</name>
</gene>
<keyword evidence="10" id="KW-0325">Glycoprotein</keyword>
<name>A0AAD4S4K6_9MAGN</name>
<dbReference type="FunFam" id="3.80.10.10:FF:000400">
    <property type="entry name" value="Nuclear pore complex protein NUP107"/>
    <property type="match status" value="1"/>
</dbReference>
<dbReference type="InterPro" id="IPR003591">
    <property type="entry name" value="Leu-rich_rpt_typical-subtyp"/>
</dbReference>
<dbReference type="Pfam" id="PF08263">
    <property type="entry name" value="LRRNT_2"/>
    <property type="match status" value="1"/>
</dbReference>
<evidence type="ECO:0000313" key="15">
    <source>
        <dbReference type="Proteomes" id="UP001202328"/>
    </source>
</evidence>
<keyword evidence="9" id="KW-0472">Membrane</keyword>
<keyword evidence="5" id="KW-0812">Transmembrane</keyword>
<dbReference type="GO" id="GO:0005886">
    <property type="term" value="C:plasma membrane"/>
    <property type="evidence" value="ECO:0007669"/>
    <property type="project" value="UniProtKB-SubCell"/>
</dbReference>
<dbReference type="InterPro" id="IPR001611">
    <property type="entry name" value="Leu-rich_rpt"/>
</dbReference>
<proteinExistence type="predicted"/>
<keyword evidence="3" id="KW-1003">Cell membrane</keyword>
<keyword evidence="7" id="KW-0677">Repeat</keyword>
<evidence type="ECO:0000256" key="3">
    <source>
        <dbReference type="ARBA" id="ARBA00022475"/>
    </source>
</evidence>
<dbReference type="Pfam" id="PF13855">
    <property type="entry name" value="LRR_8"/>
    <property type="match status" value="1"/>
</dbReference>
<evidence type="ECO:0000256" key="4">
    <source>
        <dbReference type="ARBA" id="ARBA00022614"/>
    </source>
</evidence>
<dbReference type="Gene3D" id="3.80.10.10">
    <property type="entry name" value="Ribonuclease Inhibitor"/>
    <property type="match status" value="3"/>
</dbReference>
<feature type="signal peptide" evidence="11">
    <location>
        <begin position="1"/>
        <end position="25"/>
    </location>
</feature>
<feature type="chain" id="PRO_5041967805" description="Leucine-rich repeat-containing N-terminal plant-type domain-containing protein" evidence="11">
    <location>
        <begin position="26"/>
        <end position="604"/>
    </location>
</feature>
<protein>
    <recommendedName>
        <fullName evidence="16">Leucine-rich repeat-containing N-terminal plant-type domain-containing protein</fullName>
    </recommendedName>
</protein>
<dbReference type="FunFam" id="3.80.10.10:FF:000299">
    <property type="entry name" value="Piriformospora indica-insensitive protein 2"/>
    <property type="match status" value="1"/>
</dbReference>
<feature type="domain" description="Leucine-rich repeat-containing N-terminal plant-type" evidence="12">
    <location>
        <begin position="34"/>
        <end position="73"/>
    </location>
</feature>
<dbReference type="GO" id="GO:0099402">
    <property type="term" value="P:plant organ development"/>
    <property type="evidence" value="ECO:0007669"/>
    <property type="project" value="UniProtKB-ARBA"/>
</dbReference>
<keyword evidence="4" id="KW-0433">Leucine-rich repeat</keyword>
<dbReference type="Pfam" id="PF00560">
    <property type="entry name" value="LRR_1"/>
    <property type="match status" value="3"/>
</dbReference>
<evidence type="ECO:0000256" key="6">
    <source>
        <dbReference type="ARBA" id="ARBA00022729"/>
    </source>
</evidence>
<comment type="caution">
    <text evidence="14">The sequence shown here is derived from an EMBL/GenBank/DDBJ whole genome shotgun (WGS) entry which is preliminary data.</text>
</comment>
<evidence type="ECO:0000256" key="9">
    <source>
        <dbReference type="ARBA" id="ARBA00023136"/>
    </source>
</evidence>
<dbReference type="SUPFAM" id="SSF52047">
    <property type="entry name" value="RNI-like"/>
    <property type="match status" value="1"/>
</dbReference>
<evidence type="ECO:0000313" key="14">
    <source>
        <dbReference type="EMBL" id="KAI3861516.1"/>
    </source>
</evidence>
<evidence type="ECO:0008006" key="16">
    <source>
        <dbReference type="Google" id="ProtNLM"/>
    </source>
</evidence>
<evidence type="ECO:0000256" key="1">
    <source>
        <dbReference type="ARBA" id="ARBA00004167"/>
    </source>
</evidence>
<dbReference type="Proteomes" id="UP001202328">
    <property type="component" value="Unassembled WGS sequence"/>
</dbReference>
<accession>A0AAD4S4K6</accession>
<keyword evidence="8" id="KW-1133">Transmembrane helix</keyword>